<dbReference type="InterPro" id="IPR006665">
    <property type="entry name" value="OmpA-like"/>
</dbReference>
<reference evidence="11 12" key="1">
    <citation type="submission" date="2019-02" db="EMBL/GenBank/DDBJ databases">
        <title>Deep-cultivation of Planctomycetes and their phenomic and genomic characterization uncovers novel biology.</title>
        <authorList>
            <person name="Wiegand S."/>
            <person name="Jogler M."/>
            <person name="Boedeker C."/>
            <person name="Pinto D."/>
            <person name="Vollmers J."/>
            <person name="Rivas-Marin E."/>
            <person name="Kohn T."/>
            <person name="Peeters S.H."/>
            <person name="Heuer A."/>
            <person name="Rast P."/>
            <person name="Oberbeckmann S."/>
            <person name="Bunk B."/>
            <person name="Jeske O."/>
            <person name="Meyerdierks A."/>
            <person name="Storesund J.E."/>
            <person name="Kallscheuer N."/>
            <person name="Luecker S."/>
            <person name="Lage O.M."/>
            <person name="Pohl T."/>
            <person name="Merkel B.J."/>
            <person name="Hornburger P."/>
            <person name="Mueller R.-W."/>
            <person name="Bruemmer F."/>
            <person name="Labrenz M."/>
            <person name="Spormann A.M."/>
            <person name="Op den Camp H."/>
            <person name="Overmann J."/>
            <person name="Amann R."/>
            <person name="Jetten M.S.M."/>
            <person name="Mascher T."/>
            <person name="Medema M.H."/>
            <person name="Devos D.P."/>
            <person name="Kaster A.-K."/>
            <person name="Ovreas L."/>
            <person name="Rohde M."/>
            <person name="Galperin M.Y."/>
            <person name="Jogler C."/>
        </authorList>
    </citation>
    <scope>NUCLEOTIDE SEQUENCE [LARGE SCALE GENOMIC DNA]</scope>
    <source>
        <strain evidence="11 12">Pla85_3_4</strain>
    </source>
</reference>
<keyword evidence="12" id="KW-1185">Reference proteome</keyword>
<evidence type="ECO:0000256" key="2">
    <source>
        <dbReference type="ARBA" id="ARBA00008914"/>
    </source>
</evidence>
<evidence type="ECO:0000256" key="4">
    <source>
        <dbReference type="ARBA" id="ARBA00022692"/>
    </source>
</evidence>
<proteinExistence type="inferred from homology"/>
<evidence type="ECO:0000256" key="9">
    <source>
        <dbReference type="SAM" id="Phobius"/>
    </source>
</evidence>
<dbReference type="SUPFAM" id="SSF103088">
    <property type="entry name" value="OmpA-like"/>
    <property type="match status" value="1"/>
</dbReference>
<dbReference type="RefSeq" id="WP_145056359.1">
    <property type="nucleotide sequence ID" value="NZ_CP036433.1"/>
</dbReference>
<organism evidence="11 12">
    <name type="scientific">Lignipirellula cremea</name>
    <dbReference type="NCBI Taxonomy" id="2528010"/>
    <lineage>
        <taxon>Bacteria</taxon>
        <taxon>Pseudomonadati</taxon>
        <taxon>Planctomycetota</taxon>
        <taxon>Planctomycetia</taxon>
        <taxon>Pirellulales</taxon>
        <taxon>Pirellulaceae</taxon>
        <taxon>Lignipirellula</taxon>
    </lineage>
</organism>
<evidence type="ECO:0000256" key="7">
    <source>
        <dbReference type="PROSITE-ProRule" id="PRU00473"/>
    </source>
</evidence>
<dbReference type="GO" id="GO:0005886">
    <property type="term" value="C:plasma membrane"/>
    <property type="evidence" value="ECO:0007669"/>
    <property type="project" value="UniProtKB-SubCell"/>
</dbReference>
<keyword evidence="6 7" id="KW-0472">Membrane</keyword>
<feature type="domain" description="OmpA-like" evidence="10">
    <location>
        <begin position="110"/>
        <end position="232"/>
    </location>
</feature>
<evidence type="ECO:0000256" key="8">
    <source>
        <dbReference type="SAM" id="MobiDB-lite"/>
    </source>
</evidence>
<keyword evidence="4 9" id="KW-0812">Transmembrane</keyword>
<keyword evidence="5 9" id="KW-1133">Transmembrane helix</keyword>
<name>A0A518E0H6_9BACT</name>
<dbReference type="PANTHER" id="PTHR30329">
    <property type="entry name" value="STATOR ELEMENT OF FLAGELLAR MOTOR COMPLEX"/>
    <property type="match status" value="1"/>
</dbReference>
<dbReference type="PROSITE" id="PS51123">
    <property type="entry name" value="OMPA_2"/>
    <property type="match status" value="1"/>
</dbReference>
<evidence type="ECO:0000313" key="11">
    <source>
        <dbReference type="EMBL" id="QDU97594.1"/>
    </source>
</evidence>
<dbReference type="InterPro" id="IPR036737">
    <property type="entry name" value="OmpA-like_sf"/>
</dbReference>
<dbReference type="Gene3D" id="3.30.1330.60">
    <property type="entry name" value="OmpA-like domain"/>
    <property type="match status" value="1"/>
</dbReference>
<dbReference type="KEGG" id="lcre:Pla8534_54440"/>
<dbReference type="OrthoDB" id="9815217at2"/>
<evidence type="ECO:0000256" key="5">
    <source>
        <dbReference type="ARBA" id="ARBA00022989"/>
    </source>
</evidence>
<comment type="subcellular location">
    <subcellularLocation>
        <location evidence="1">Cell membrane</location>
        <topology evidence="1">Single-pass membrane protein</topology>
    </subcellularLocation>
</comment>
<dbReference type="Pfam" id="PF00691">
    <property type="entry name" value="OmpA"/>
    <property type="match status" value="1"/>
</dbReference>
<gene>
    <name evidence="11" type="primary">motB</name>
    <name evidence="11" type="ORF">Pla8534_54440</name>
</gene>
<dbReference type="PANTHER" id="PTHR30329:SF21">
    <property type="entry name" value="LIPOPROTEIN YIAD-RELATED"/>
    <property type="match status" value="1"/>
</dbReference>
<dbReference type="Pfam" id="PF13677">
    <property type="entry name" value="MotB_plug"/>
    <property type="match status" value="1"/>
</dbReference>
<accession>A0A518E0H6</accession>
<feature type="transmembrane region" description="Helical" evidence="9">
    <location>
        <begin position="13"/>
        <end position="34"/>
    </location>
</feature>
<evidence type="ECO:0000313" key="12">
    <source>
        <dbReference type="Proteomes" id="UP000317648"/>
    </source>
</evidence>
<dbReference type="InterPro" id="IPR025713">
    <property type="entry name" value="MotB-like_N_dom"/>
</dbReference>
<evidence type="ECO:0000256" key="3">
    <source>
        <dbReference type="ARBA" id="ARBA00022475"/>
    </source>
</evidence>
<protein>
    <submittedName>
        <fullName evidence="11">Motility protein B</fullName>
    </submittedName>
</protein>
<dbReference type="InterPro" id="IPR050330">
    <property type="entry name" value="Bact_OuterMem_StrucFunc"/>
</dbReference>
<evidence type="ECO:0000256" key="6">
    <source>
        <dbReference type="ARBA" id="ARBA00023136"/>
    </source>
</evidence>
<sequence length="249" mass="27478">MDDGDDVMGIPEWVVTFGDMMSLLLTFFIMLVSLSEIKQEDKYQAMLASLHAQFGYASSMDSVLPGDAKPRNSPVEKIKSMGRANRKDTMNGGDKVKAPVGDNPRVQMVRQGDETGIGAVVFFSLGSTVLTQPGEQSLTLLTPEIAGKPQHVEIRGHVSRRPLPPDAAPVSPWDLAYERAKTVMRYLVDEEQIDRERIRISVAGPNEPLKIVSGSSEDLTNDRVEVYLLDSLVSETQGDPDQRDSRFVD</sequence>
<dbReference type="Proteomes" id="UP000317648">
    <property type="component" value="Chromosome"/>
</dbReference>
<keyword evidence="3" id="KW-1003">Cell membrane</keyword>
<dbReference type="EMBL" id="CP036433">
    <property type="protein sequence ID" value="QDU97594.1"/>
    <property type="molecule type" value="Genomic_DNA"/>
</dbReference>
<dbReference type="AlphaFoldDB" id="A0A518E0H6"/>
<evidence type="ECO:0000259" key="10">
    <source>
        <dbReference type="PROSITE" id="PS51123"/>
    </source>
</evidence>
<evidence type="ECO:0000256" key="1">
    <source>
        <dbReference type="ARBA" id="ARBA00004162"/>
    </source>
</evidence>
<feature type="region of interest" description="Disordered" evidence="8">
    <location>
        <begin position="66"/>
        <end position="101"/>
    </location>
</feature>
<comment type="similarity">
    <text evidence="2">Belongs to the MotB family.</text>
</comment>
<feature type="compositionally biased region" description="Basic and acidic residues" evidence="8">
    <location>
        <begin position="68"/>
        <end position="97"/>
    </location>
</feature>